<gene>
    <name evidence="1" type="ORF">Acr_02g0008350</name>
</gene>
<name>A0A7J0E896_9ERIC</name>
<proteinExistence type="predicted"/>
<dbReference type="AlphaFoldDB" id="A0A7J0E896"/>
<comment type="caution">
    <text evidence="1">The sequence shown here is derived from an EMBL/GenBank/DDBJ whole genome shotgun (WGS) entry which is preliminary data.</text>
</comment>
<organism evidence="1 2">
    <name type="scientific">Actinidia rufa</name>
    <dbReference type="NCBI Taxonomy" id="165716"/>
    <lineage>
        <taxon>Eukaryota</taxon>
        <taxon>Viridiplantae</taxon>
        <taxon>Streptophyta</taxon>
        <taxon>Embryophyta</taxon>
        <taxon>Tracheophyta</taxon>
        <taxon>Spermatophyta</taxon>
        <taxon>Magnoliopsida</taxon>
        <taxon>eudicotyledons</taxon>
        <taxon>Gunneridae</taxon>
        <taxon>Pentapetalae</taxon>
        <taxon>asterids</taxon>
        <taxon>Ericales</taxon>
        <taxon>Actinidiaceae</taxon>
        <taxon>Actinidia</taxon>
    </lineage>
</organism>
<evidence type="ECO:0000313" key="1">
    <source>
        <dbReference type="EMBL" id="GFY82595.1"/>
    </source>
</evidence>
<evidence type="ECO:0000313" key="2">
    <source>
        <dbReference type="Proteomes" id="UP000585474"/>
    </source>
</evidence>
<dbReference type="EMBL" id="BJWL01000002">
    <property type="protein sequence ID" value="GFY82595.1"/>
    <property type="molecule type" value="Genomic_DNA"/>
</dbReference>
<protein>
    <submittedName>
        <fullName evidence="1">Uncharacterized protein</fullName>
    </submittedName>
</protein>
<dbReference type="Proteomes" id="UP000585474">
    <property type="component" value="Unassembled WGS sequence"/>
</dbReference>
<accession>A0A7J0E896</accession>
<dbReference type="OrthoDB" id="929445at2759"/>
<keyword evidence="2" id="KW-1185">Reference proteome</keyword>
<sequence length="102" mass="11904">MLRWCGISWATPASLISLFHWWSVWLWQPRVKVLLDPILLAVVWAVWNVRNQKVFDNKLVDWLEAIELIIAHVAFWVSSSKDGRDLTMDDIIFRIISVASAE</sequence>
<reference evidence="1 2" key="1">
    <citation type="submission" date="2019-07" db="EMBL/GenBank/DDBJ databases">
        <title>De Novo Assembly of kiwifruit Actinidia rufa.</title>
        <authorList>
            <person name="Sugita-Konishi S."/>
            <person name="Sato K."/>
            <person name="Mori E."/>
            <person name="Abe Y."/>
            <person name="Kisaki G."/>
            <person name="Hamano K."/>
            <person name="Suezawa K."/>
            <person name="Otani M."/>
            <person name="Fukuda T."/>
            <person name="Manabe T."/>
            <person name="Gomi K."/>
            <person name="Tabuchi M."/>
            <person name="Akimitsu K."/>
            <person name="Kataoka I."/>
        </authorList>
    </citation>
    <scope>NUCLEOTIDE SEQUENCE [LARGE SCALE GENOMIC DNA]</scope>
    <source>
        <strain evidence="2">cv. Fuchu</strain>
    </source>
</reference>